<comment type="caution">
    <text evidence="2">The sequence shown here is derived from an EMBL/GenBank/DDBJ whole genome shotgun (WGS) entry which is preliminary data.</text>
</comment>
<organism evidence="2 3">
    <name type="scientific">Pseudomonas azerbaijanorientalis</name>
    <dbReference type="NCBI Taxonomy" id="2842350"/>
    <lineage>
        <taxon>Bacteria</taxon>
        <taxon>Pseudomonadati</taxon>
        <taxon>Pseudomonadota</taxon>
        <taxon>Gammaproteobacteria</taxon>
        <taxon>Pseudomonadales</taxon>
        <taxon>Pseudomonadaceae</taxon>
        <taxon>Pseudomonas</taxon>
    </lineage>
</organism>
<sequence>MPIEQVGLDQGRMAQLEREAEKRGVTPEELAAELLRRELANRTKPRNPRGTVAPFYRKA</sequence>
<reference evidence="2 3" key="1">
    <citation type="submission" date="2024-12" db="EMBL/GenBank/DDBJ databases">
        <title>Pseudomonas species isolated from Lotus nodules promote plant growth.</title>
        <authorList>
            <person name="Yu Y.-H."/>
            <person name="Kurtenbach J."/>
            <person name="Crosbie D."/>
            <person name="Brachmann A."/>
            <person name="Marin M."/>
        </authorList>
    </citation>
    <scope>NUCLEOTIDE SEQUENCE [LARGE SCALE GENOMIC DNA]</scope>
    <source>
        <strain evidence="2 3">PLb11B</strain>
    </source>
</reference>
<evidence type="ECO:0000313" key="3">
    <source>
        <dbReference type="Proteomes" id="UP001628646"/>
    </source>
</evidence>
<protein>
    <recommendedName>
        <fullName evidence="4">Ribbon-helix-helix protein, CopG family</fullName>
    </recommendedName>
</protein>
<feature type="region of interest" description="Disordered" evidence="1">
    <location>
        <begin position="1"/>
        <end position="25"/>
    </location>
</feature>
<dbReference type="Proteomes" id="UP001628646">
    <property type="component" value="Unassembled WGS sequence"/>
</dbReference>
<evidence type="ECO:0008006" key="4">
    <source>
        <dbReference type="Google" id="ProtNLM"/>
    </source>
</evidence>
<keyword evidence="3" id="KW-1185">Reference proteome</keyword>
<evidence type="ECO:0000256" key="1">
    <source>
        <dbReference type="SAM" id="MobiDB-lite"/>
    </source>
</evidence>
<name>A0ABW8W2L8_9PSED</name>
<proteinExistence type="predicted"/>
<accession>A0ABW8W2L8</accession>
<evidence type="ECO:0000313" key="2">
    <source>
        <dbReference type="EMBL" id="MFL8999525.1"/>
    </source>
</evidence>
<gene>
    <name evidence="2" type="ORF">ACJ8NA_12780</name>
</gene>
<dbReference type="RefSeq" id="WP_095967504.1">
    <property type="nucleotide sequence ID" value="NZ_JBJNUX010000004.1"/>
</dbReference>
<feature type="compositionally biased region" description="Basic and acidic residues" evidence="1">
    <location>
        <begin position="15"/>
        <end position="25"/>
    </location>
</feature>
<dbReference type="EMBL" id="JBJNUY010000005">
    <property type="protein sequence ID" value="MFL8999525.1"/>
    <property type="molecule type" value="Genomic_DNA"/>
</dbReference>